<protein>
    <submittedName>
        <fullName evidence="2">DUF4440 domain-containing protein</fullName>
    </submittedName>
</protein>
<accession>A0AAJ6NST2</accession>
<dbReference type="KEGG" id="hbq:QI031_29835"/>
<proteinExistence type="predicted"/>
<dbReference type="AlphaFoldDB" id="A0AAJ6NST2"/>
<dbReference type="SUPFAM" id="SSF54427">
    <property type="entry name" value="NTF2-like"/>
    <property type="match status" value="1"/>
</dbReference>
<sequence>MEADDSLKKLLYNLEKLLLQPDLRKSAPDVADLLADEFIEFGSSGRIFDKQQIIENLQNETLTRRSITKFNTSVLAAGVVLVTYCVVRYNTSGEQPVYSLRSSIWKLVNDQWKIVFHQGTLTRES</sequence>
<dbReference type="InterPro" id="IPR027843">
    <property type="entry name" value="DUF4440"/>
</dbReference>
<feature type="domain" description="DUF4440" evidence="1">
    <location>
        <begin position="14"/>
        <end position="114"/>
    </location>
</feature>
<reference evidence="2 3" key="1">
    <citation type="journal article" date="2023" name="Limnol Oceanogr Lett">
        <title>Environmental adaptations by the intertidal Antarctic cyanobacterium Halotia branconii CENA392 as revealed using long-read genome sequencing.</title>
        <authorList>
            <person name="Dextro R.B."/>
            <person name="Delbaje E."/>
            <person name="Freitas P.N.N."/>
            <person name="Geraldes V."/>
            <person name="Pinto E."/>
            <person name="Long P.F."/>
            <person name="Fiore M.F."/>
        </authorList>
    </citation>
    <scope>NUCLEOTIDE SEQUENCE [LARGE SCALE GENOMIC DNA]</scope>
    <source>
        <strain evidence="2 3">CENA392</strain>
    </source>
</reference>
<dbReference type="EMBL" id="CP124543">
    <property type="protein sequence ID" value="WGV25866.1"/>
    <property type="molecule type" value="Genomic_DNA"/>
</dbReference>
<evidence type="ECO:0000313" key="3">
    <source>
        <dbReference type="Proteomes" id="UP001223520"/>
    </source>
</evidence>
<evidence type="ECO:0000313" key="2">
    <source>
        <dbReference type="EMBL" id="WGV25866.1"/>
    </source>
</evidence>
<dbReference type="InterPro" id="IPR032710">
    <property type="entry name" value="NTF2-like_dom_sf"/>
</dbReference>
<name>A0AAJ6NST2_9CYAN</name>
<evidence type="ECO:0000259" key="1">
    <source>
        <dbReference type="Pfam" id="PF14534"/>
    </source>
</evidence>
<dbReference type="RefSeq" id="WP_281483153.1">
    <property type="nucleotide sequence ID" value="NZ_CP124543.1"/>
</dbReference>
<dbReference type="Pfam" id="PF14534">
    <property type="entry name" value="DUF4440"/>
    <property type="match status" value="1"/>
</dbReference>
<keyword evidence="3" id="KW-1185">Reference proteome</keyword>
<dbReference type="Proteomes" id="UP001223520">
    <property type="component" value="Chromosome"/>
</dbReference>
<dbReference type="Gene3D" id="3.10.450.50">
    <property type="match status" value="1"/>
</dbReference>
<gene>
    <name evidence="2" type="ORF">QI031_29835</name>
</gene>
<organism evidence="2 3">
    <name type="scientific">Halotia branconii CENA392</name>
    <dbReference type="NCBI Taxonomy" id="1539056"/>
    <lineage>
        <taxon>Bacteria</taxon>
        <taxon>Bacillati</taxon>
        <taxon>Cyanobacteriota</taxon>
        <taxon>Cyanophyceae</taxon>
        <taxon>Nostocales</taxon>
        <taxon>Nodulariaceae</taxon>
        <taxon>Halotia</taxon>
    </lineage>
</organism>